<keyword evidence="6" id="KW-1185">Reference proteome</keyword>
<evidence type="ECO:0000313" key="5">
    <source>
        <dbReference type="EMBL" id="MDQ9169741.1"/>
    </source>
</evidence>
<protein>
    <submittedName>
        <fullName evidence="5">MarR family transcriptional regulator</fullName>
    </submittedName>
</protein>
<name>A0ABU1BMT2_9BURK</name>
<dbReference type="SMART" id="SM00347">
    <property type="entry name" value="HTH_MARR"/>
    <property type="match status" value="1"/>
</dbReference>
<dbReference type="Pfam" id="PF01047">
    <property type="entry name" value="MarR"/>
    <property type="match status" value="1"/>
</dbReference>
<gene>
    <name evidence="5" type="ORF">Q8A64_04870</name>
</gene>
<dbReference type="PROSITE" id="PS01117">
    <property type="entry name" value="HTH_MARR_1"/>
    <property type="match status" value="1"/>
</dbReference>
<organism evidence="5 6">
    <name type="scientific">Keguizhuia sedimenti</name>
    <dbReference type="NCBI Taxonomy" id="3064264"/>
    <lineage>
        <taxon>Bacteria</taxon>
        <taxon>Pseudomonadati</taxon>
        <taxon>Pseudomonadota</taxon>
        <taxon>Betaproteobacteria</taxon>
        <taxon>Burkholderiales</taxon>
        <taxon>Oxalobacteraceae</taxon>
        <taxon>Keguizhuia</taxon>
    </lineage>
</organism>
<dbReference type="PRINTS" id="PR00598">
    <property type="entry name" value="HTHMARR"/>
</dbReference>
<evidence type="ECO:0000313" key="6">
    <source>
        <dbReference type="Proteomes" id="UP001225596"/>
    </source>
</evidence>
<dbReference type="InterPro" id="IPR000835">
    <property type="entry name" value="HTH_MarR-typ"/>
</dbReference>
<evidence type="ECO:0000259" key="4">
    <source>
        <dbReference type="PROSITE" id="PS50995"/>
    </source>
</evidence>
<dbReference type="InterPro" id="IPR023187">
    <property type="entry name" value="Tscrpt_reg_MarR-type_CS"/>
</dbReference>
<dbReference type="SUPFAM" id="SSF46785">
    <property type="entry name" value="Winged helix' DNA-binding domain"/>
    <property type="match status" value="1"/>
</dbReference>
<dbReference type="Gene3D" id="1.10.10.10">
    <property type="entry name" value="Winged helix-like DNA-binding domain superfamily/Winged helix DNA-binding domain"/>
    <property type="match status" value="1"/>
</dbReference>
<dbReference type="InterPro" id="IPR036388">
    <property type="entry name" value="WH-like_DNA-bd_sf"/>
</dbReference>
<dbReference type="InterPro" id="IPR039422">
    <property type="entry name" value="MarR/SlyA-like"/>
</dbReference>
<dbReference type="PROSITE" id="PS50995">
    <property type="entry name" value="HTH_MARR_2"/>
    <property type="match status" value="1"/>
</dbReference>
<feature type="domain" description="HTH marR-type" evidence="4">
    <location>
        <begin position="15"/>
        <end position="148"/>
    </location>
</feature>
<keyword evidence="3" id="KW-0804">Transcription</keyword>
<sequence length="153" mass="17935">MSKSGIKRSIPSDLQRELGQAIGDVSRAWRYEMNLRLKPFGLNLSMRQVLVQLHRHPEGLVQKELARKLSIEEPTLARLLDQLEKKEWVRRLPSEDDKRCKFSKLTPKAAKQIRIIEKLSQQLRREMMHGLEQDEMQAGLQILSRMRTNLHAM</sequence>
<accession>A0ABU1BMT2</accession>
<evidence type="ECO:0000256" key="1">
    <source>
        <dbReference type="ARBA" id="ARBA00023015"/>
    </source>
</evidence>
<evidence type="ECO:0000256" key="2">
    <source>
        <dbReference type="ARBA" id="ARBA00023125"/>
    </source>
</evidence>
<dbReference type="InterPro" id="IPR036390">
    <property type="entry name" value="WH_DNA-bd_sf"/>
</dbReference>
<keyword evidence="1" id="KW-0805">Transcription regulation</keyword>
<dbReference type="RefSeq" id="WP_338435674.1">
    <property type="nucleotide sequence ID" value="NZ_JAUYVH010000002.1"/>
</dbReference>
<dbReference type="EMBL" id="JAUYVH010000002">
    <property type="protein sequence ID" value="MDQ9169741.1"/>
    <property type="molecule type" value="Genomic_DNA"/>
</dbReference>
<proteinExistence type="predicted"/>
<dbReference type="Proteomes" id="UP001225596">
    <property type="component" value="Unassembled WGS sequence"/>
</dbReference>
<dbReference type="PANTHER" id="PTHR33164:SF64">
    <property type="entry name" value="TRANSCRIPTIONAL REGULATOR SLYA"/>
    <property type="match status" value="1"/>
</dbReference>
<comment type="caution">
    <text evidence="5">The sequence shown here is derived from an EMBL/GenBank/DDBJ whole genome shotgun (WGS) entry which is preliminary data.</text>
</comment>
<evidence type="ECO:0000256" key="3">
    <source>
        <dbReference type="ARBA" id="ARBA00023163"/>
    </source>
</evidence>
<reference evidence="5 6" key="1">
    <citation type="submission" date="2023-08" db="EMBL/GenBank/DDBJ databases">
        <title>Oxalobacteraceae gen .nov., isolated from river sludge outside the plant.</title>
        <authorList>
            <person name="Zhao S.Y."/>
        </authorList>
    </citation>
    <scope>NUCLEOTIDE SEQUENCE [LARGE SCALE GENOMIC DNA]</scope>
    <source>
        <strain evidence="5 6">R-40</strain>
    </source>
</reference>
<dbReference type="PANTHER" id="PTHR33164">
    <property type="entry name" value="TRANSCRIPTIONAL REGULATOR, MARR FAMILY"/>
    <property type="match status" value="1"/>
</dbReference>
<keyword evidence="2" id="KW-0238">DNA-binding</keyword>